<dbReference type="InterPro" id="IPR001471">
    <property type="entry name" value="AP2/ERF_dom"/>
</dbReference>
<evidence type="ECO:0000313" key="10">
    <source>
        <dbReference type="EMBL" id="KAH0448753.1"/>
    </source>
</evidence>
<evidence type="ECO:0000256" key="1">
    <source>
        <dbReference type="ARBA" id="ARBA00004123"/>
    </source>
</evidence>
<organism evidence="10 11">
    <name type="scientific">Dendrobium chrysotoxum</name>
    <name type="common">Orchid</name>
    <dbReference type="NCBI Taxonomy" id="161865"/>
    <lineage>
        <taxon>Eukaryota</taxon>
        <taxon>Viridiplantae</taxon>
        <taxon>Streptophyta</taxon>
        <taxon>Embryophyta</taxon>
        <taxon>Tracheophyta</taxon>
        <taxon>Spermatophyta</taxon>
        <taxon>Magnoliopsida</taxon>
        <taxon>Liliopsida</taxon>
        <taxon>Asparagales</taxon>
        <taxon>Orchidaceae</taxon>
        <taxon>Epidendroideae</taxon>
        <taxon>Malaxideae</taxon>
        <taxon>Dendrobiinae</taxon>
        <taxon>Dendrobium</taxon>
    </lineage>
</organism>
<dbReference type="FunFam" id="3.30.730.10:FF:000001">
    <property type="entry name" value="Ethylene-responsive transcription factor 2"/>
    <property type="match status" value="1"/>
</dbReference>
<dbReference type="GO" id="GO:0003700">
    <property type="term" value="F:DNA-binding transcription factor activity"/>
    <property type="evidence" value="ECO:0007669"/>
    <property type="project" value="InterPro"/>
</dbReference>
<reference evidence="10 11" key="1">
    <citation type="journal article" date="2021" name="Hortic Res">
        <title>Chromosome-scale assembly of the Dendrobium chrysotoxum genome enhances the understanding of orchid evolution.</title>
        <authorList>
            <person name="Zhang Y."/>
            <person name="Zhang G.Q."/>
            <person name="Zhang D."/>
            <person name="Liu X.D."/>
            <person name="Xu X.Y."/>
            <person name="Sun W.H."/>
            <person name="Yu X."/>
            <person name="Zhu X."/>
            <person name="Wang Z.W."/>
            <person name="Zhao X."/>
            <person name="Zhong W.Y."/>
            <person name="Chen H."/>
            <person name="Yin W.L."/>
            <person name="Huang T."/>
            <person name="Niu S.C."/>
            <person name="Liu Z.J."/>
        </authorList>
    </citation>
    <scope>NUCLEOTIDE SEQUENCE [LARGE SCALE GENOMIC DNA]</scope>
    <source>
        <strain evidence="10">Lindl</strain>
    </source>
</reference>
<dbReference type="GO" id="GO:0005634">
    <property type="term" value="C:nucleus"/>
    <property type="evidence" value="ECO:0007669"/>
    <property type="project" value="UniProtKB-SubCell"/>
</dbReference>
<sequence>METAQSISALDLIREHLFGDADASFDDLFTSLPSPPPAVTTFSGDLTISDYLDQTDTQTSPIPDQYGGGFRFREPAQKMIQFGGDRSEIGLTLNIPNAVAPQVEWINGSGGDLRPAELFDFHRYRGVRQRPWGKFAAEIRDPKRRGSRVWLGTFDTAIEAARAYDRAAFQMRGSKAILNFPNEVVSSANCVRPAMAVEKRGREDGEAEREFKRTREEESERNIPSEGPLSPSIWSVVLEGADVEELFNLPPVSPLSPHPSLRFPQLICLW</sequence>
<keyword evidence="7" id="KW-0539">Nucleus</keyword>
<evidence type="ECO:0000256" key="5">
    <source>
        <dbReference type="ARBA" id="ARBA00023159"/>
    </source>
</evidence>
<keyword evidence="6" id="KW-0804">Transcription</keyword>
<evidence type="ECO:0000256" key="3">
    <source>
        <dbReference type="ARBA" id="ARBA00023015"/>
    </source>
</evidence>
<dbReference type="EMBL" id="JAGFBR010000019">
    <property type="protein sequence ID" value="KAH0448753.1"/>
    <property type="molecule type" value="Genomic_DNA"/>
</dbReference>
<gene>
    <name evidence="10" type="ORF">IEQ34_022553</name>
</gene>
<feature type="domain" description="AP2/ERF" evidence="9">
    <location>
        <begin position="123"/>
        <end position="181"/>
    </location>
</feature>
<dbReference type="SMART" id="SM00380">
    <property type="entry name" value="AP2"/>
    <property type="match status" value="1"/>
</dbReference>
<protein>
    <recommendedName>
        <fullName evidence="9">AP2/ERF domain-containing protein</fullName>
    </recommendedName>
</protein>
<accession>A0AAV7FZ76</accession>
<feature type="region of interest" description="Disordered" evidence="8">
    <location>
        <begin position="198"/>
        <end position="227"/>
    </location>
</feature>
<evidence type="ECO:0000256" key="4">
    <source>
        <dbReference type="ARBA" id="ARBA00023125"/>
    </source>
</evidence>
<comment type="subcellular location">
    <subcellularLocation>
        <location evidence="1">Nucleus</location>
    </subcellularLocation>
</comment>
<dbReference type="AlphaFoldDB" id="A0AAV7FZ76"/>
<dbReference type="PRINTS" id="PR00367">
    <property type="entry name" value="ETHRSPELEMNT"/>
</dbReference>
<evidence type="ECO:0000256" key="2">
    <source>
        <dbReference type="ARBA" id="ARBA00022745"/>
    </source>
</evidence>
<evidence type="ECO:0000259" key="9">
    <source>
        <dbReference type="PROSITE" id="PS51032"/>
    </source>
</evidence>
<keyword evidence="2" id="KW-0936">Ethylene signaling pathway</keyword>
<comment type="caution">
    <text evidence="10">The sequence shown here is derived from an EMBL/GenBank/DDBJ whole genome shotgun (WGS) entry which is preliminary data.</text>
</comment>
<dbReference type="PROSITE" id="PS51032">
    <property type="entry name" value="AP2_ERF"/>
    <property type="match status" value="1"/>
</dbReference>
<name>A0AAV7FZ76_DENCH</name>
<dbReference type="InterPro" id="IPR044808">
    <property type="entry name" value="ERF_plant"/>
</dbReference>
<evidence type="ECO:0000256" key="7">
    <source>
        <dbReference type="ARBA" id="ARBA00023242"/>
    </source>
</evidence>
<dbReference type="SUPFAM" id="SSF54171">
    <property type="entry name" value="DNA-binding domain"/>
    <property type="match status" value="1"/>
</dbReference>
<keyword evidence="11" id="KW-1185">Reference proteome</keyword>
<dbReference type="InterPro" id="IPR036955">
    <property type="entry name" value="AP2/ERF_dom_sf"/>
</dbReference>
<keyword evidence="3" id="KW-0805">Transcription regulation</keyword>
<dbReference type="Proteomes" id="UP000775213">
    <property type="component" value="Unassembled WGS sequence"/>
</dbReference>
<proteinExistence type="predicted"/>
<dbReference type="Pfam" id="PF00847">
    <property type="entry name" value="AP2"/>
    <property type="match status" value="1"/>
</dbReference>
<dbReference type="GO" id="GO:0009873">
    <property type="term" value="P:ethylene-activated signaling pathway"/>
    <property type="evidence" value="ECO:0007669"/>
    <property type="project" value="UniProtKB-KW"/>
</dbReference>
<dbReference type="GO" id="GO:0006950">
    <property type="term" value="P:response to stress"/>
    <property type="evidence" value="ECO:0007669"/>
    <property type="project" value="UniProtKB-ARBA"/>
</dbReference>
<evidence type="ECO:0000256" key="6">
    <source>
        <dbReference type="ARBA" id="ARBA00023163"/>
    </source>
</evidence>
<keyword evidence="5" id="KW-0010">Activator</keyword>
<dbReference type="GO" id="GO:0000976">
    <property type="term" value="F:transcription cis-regulatory region binding"/>
    <property type="evidence" value="ECO:0007669"/>
    <property type="project" value="UniProtKB-ARBA"/>
</dbReference>
<keyword evidence="4" id="KW-0238">DNA-binding</keyword>
<dbReference type="PANTHER" id="PTHR31190">
    <property type="entry name" value="DNA-BINDING DOMAIN"/>
    <property type="match status" value="1"/>
</dbReference>
<dbReference type="CDD" id="cd00018">
    <property type="entry name" value="AP2"/>
    <property type="match status" value="1"/>
</dbReference>
<dbReference type="PANTHER" id="PTHR31190:SF499">
    <property type="entry name" value="ETHYLENE-RESPONSIVE TRANSCRIPTION FACTOR ERF105"/>
    <property type="match status" value="1"/>
</dbReference>
<evidence type="ECO:0000313" key="11">
    <source>
        <dbReference type="Proteomes" id="UP000775213"/>
    </source>
</evidence>
<evidence type="ECO:0000256" key="8">
    <source>
        <dbReference type="SAM" id="MobiDB-lite"/>
    </source>
</evidence>
<dbReference type="Gene3D" id="3.30.730.10">
    <property type="entry name" value="AP2/ERF domain"/>
    <property type="match status" value="1"/>
</dbReference>
<feature type="compositionally biased region" description="Basic and acidic residues" evidence="8">
    <location>
        <begin position="198"/>
        <end position="223"/>
    </location>
</feature>
<dbReference type="InterPro" id="IPR016177">
    <property type="entry name" value="DNA-bd_dom_sf"/>
</dbReference>